<gene>
    <name evidence="7" type="ORF">Pla52n_10260</name>
</gene>
<dbReference type="PROSITE" id="PS51007">
    <property type="entry name" value="CYTC"/>
    <property type="match status" value="1"/>
</dbReference>
<reference evidence="7 8" key="1">
    <citation type="submission" date="2019-02" db="EMBL/GenBank/DDBJ databases">
        <title>Deep-cultivation of Planctomycetes and their phenomic and genomic characterization uncovers novel biology.</title>
        <authorList>
            <person name="Wiegand S."/>
            <person name="Jogler M."/>
            <person name="Boedeker C."/>
            <person name="Pinto D."/>
            <person name="Vollmers J."/>
            <person name="Rivas-Marin E."/>
            <person name="Kohn T."/>
            <person name="Peeters S.H."/>
            <person name="Heuer A."/>
            <person name="Rast P."/>
            <person name="Oberbeckmann S."/>
            <person name="Bunk B."/>
            <person name="Jeske O."/>
            <person name="Meyerdierks A."/>
            <person name="Storesund J.E."/>
            <person name="Kallscheuer N."/>
            <person name="Luecker S."/>
            <person name="Lage O.M."/>
            <person name="Pohl T."/>
            <person name="Merkel B.J."/>
            <person name="Hornburger P."/>
            <person name="Mueller R.-W."/>
            <person name="Bruemmer F."/>
            <person name="Labrenz M."/>
            <person name="Spormann A.M."/>
            <person name="Op Den Camp H."/>
            <person name="Overmann J."/>
            <person name="Amann R."/>
            <person name="Jetten M.S.M."/>
            <person name="Mascher T."/>
            <person name="Medema M.H."/>
            <person name="Devos D.P."/>
            <person name="Kaster A.-K."/>
            <person name="Ovreas L."/>
            <person name="Rohde M."/>
            <person name="Galperin M.Y."/>
            <person name="Jogler C."/>
        </authorList>
    </citation>
    <scope>NUCLEOTIDE SEQUENCE [LARGE SCALE GENOMIC DNA]</scope>
    <source>
        <strain evidence="7 8">Pla52n</strain>
    </source>
</reference>
<dbReference type="Pfam" id="PF06439">
    <property type="entry name" value="3keto-disac_hyd"/>
    <property type="match status" value="1"/>
</dbReference>
<comment type="caution">
    <text evidence="7">The sequence shown here is derived from an EMBL/GenBank/DDBJ whole genome shotgun (WGS) entry which is preliminary data.</text>
</comment>
<dbReference type="PANTHER" id="PTHR33546">
    <property type="entry name" value="LARGE, MULTIFUNCTIONAL SECRETED PROTEIN-RELATED"/>
    <property type="match status" value="1"/>
</dbReference>
<keyword evidence="5" id="KW-0732">Signal</keyword>
<evidence type="ECO:0000256" key="3">
    <source>
        <dbReference type="ARBA" id="ARBA00023004"/>
    </source>
</evidence>
<dbReference type="EMBL" id="SJPN01000001">
    <property type="protein sequence ID" value="TWU08443.1"/>
    <property type="molecule type" value="Genomic_DNA"/>
</dbReference>
<dbReference type="Gene3D" id="2.120.10.30">
    <property type="entry name" value="TolB, C-terminal domain"/>
    <property type="match status" value="1"/>
</dbReference>
<feature type="signal peptide" evidence="5">
    <location>
        <begin position="1"/>
        <end position="23"/>
    </location>
</feature>
<dbReference type="NCBIfam" id="TIGR02603">
    <property type="entry name" value="CxxCH_TIGR02603"/>
    <property type="match status" value="1"/>
</dbReference>
<evidence type="ECO:0000259" key="6">
    <source>
        <dbReference type="PROSITE" id="PS51007"/>
    </source>
</evidence>
<dbReference type="InterPro" id="IPR010496">
    <property type="entry name" value="AL/BT2_dom"/>
</dbReference>
<dbReference type="SUPFAM" id="SSF50952">
    <property type="entry name" value="Soluble quinoprotein glucose dehydrogenase"/>
    <property type="match status" value="1"/>
</dbReference>
<dbReference type="AlphaFoldDB" id="A0A5C6B8M8"/>
<proteinExistence type="predicted"/>
<evidence type="ECO:0000256" key="2">
    <source>
        <dbReference type="ARBA" id="ARBA00022723"/>
    </source>
</evidence>
<dbReference type="Gene3D" id="1.10.760.10">
    <property type="entry name" value="Cytochrome c-like domain"/>
    <property type="match status" value="1"/>
</dbReference>
<dbReference type="InterPro" id="IPR036909">
    <property type="entry name" value="Cyt_c-like_dom_sf"/>
</dbReference>
<dbReference type="OrthoDB" id="223239at2"/>
<dbReference type="InterPro" id="IPR009056">
    <property type="entry name" value="Cyt_c-like_dom"/>
</dbReference>
<feature type="chain" id="PRO_5022899528" evidence="5">
    <location>
        <begin position="24"/>
        <end position="1250"/>
    </location>
</feature>
<dbReference type="GO" id="GO:0046872">
    <property type="term" value="F:metal ion binding"/>
    <property type="evidence" value="ECO:0007669"/>
    <property type="project" value="UniProtKB-KW"/>
</dbReference>
<dbReference type="GO" id="GO:0020037">
    <property type="term" value="F:heme binding"/>
    <property type="evidence" value="ECO:0007669"/>
    <property type="project" value="InterPro"/>
</dbReference>
<dbReference type="InterPro" id="IPR008979">
    <property type="entry name" value="Galactose-bd-like_sf"/>
</dbReference>
<dbReference type="Gene3D" id="2.60.120.560">
    <property type="entry name" value="Exo-inulinase, domain 1"/>
    <property type="match status" value="1"/>
</dbReference>
<evidence type="ECO:0000256" key="4">
    <source>
        <dbReference type="PROSITE-ProRule" id="PRU00433"/>
    </source>
</evidence>
<keyword evidence="8" id="KW-1185">Reference proteome</keyword>
<dbReference type="PANTHER" id="PTHR33546:SF1">
    <property type="entry name" value="LARGE, MULTIFUNCTIONAL SECRETED PROTEIN"/>
    <property type="match status" value="1"/>
</dbReference>
<dbReference type="SUPFAM" id="SSF46626">
    <property type="entry name" value="Cytochrome c"/>
    <property type="match status" value="1"/>
</dbReference>
<dbReference type="InterPro" id="IPR013427">
    <property type="entry name" value="Haem-bd_dom_put"/>
</dbReference>
<evidence type="ECO:0000313" key="7">
    <source>
        <dbReference type="EMBL" id="TWU08443.1"/>
    </source>
</evidence>
<name>A0A5C6B8M8_9BACT</name>
<dbReference type="GO" id="GO:0009055">
    <property type="term" value="F:electron transfer activity"/>
    <property type="evidence" value="ECO:0007669"/>
    <property type="project" value="InterPro"/>
</dbReference>
<evidence type="ECO:0000313" key="8">
    <source>
        <dbReference type="Proteomes" id="UP000320176"/>
    </source>
</evidence>
<dbReference type="RefSeq" id="WP_146518486.1">
    <property type="nucleotide sequence ID" value="NZ_CP151726.1"/>
</dbReference>
<keyword evidence="1 4" id="KW-0349">Heme</keyword>
<dbReference type="GO" id="GO:0016787">
    <property type="term" value="F:hydrolase activity"/>
    <property type="evidence" value="ECO:0007669"/>
    <property type="project" value="InterPro"/>
</dbReference>
<keyword evidence="2 4" id="KW-0479">Metal-binding</keyword>
<evidence type="ECO:0000256" key="5">
    <source>
        <dbReference type="SAM" id="SignalP"/>
    </source>
</evidence>
<dbReference type="Gene3D" id="2.60.120.260">
    <property type="entry name" value="Galactose-binding domain-like"/>
    <property type="match status" value="1"/>
</dbReference>
<dbReference type="SUPFAM" id="SSF49785">
    <property type="entry name" value="Galactose-binding domain-like"/>
    <property type="match status" value="1"/>
</dbReference>
<organism evidence="7 8">
    <name type="scientific">Stieleria varia</name>
    <dbReference type="NCBI Taxonomy" id="2528005"/>
    <lineage>
        <taxon>Bacteria</taxon>
        <taxon>Pseudomonadati</taxon>
        <taxon>Planctomycetota</taxon>
        <taxon>Planctomycetia</taxon>
        <taxon>Pirellulales</taxon>
        <taxon>Pirellulaceae</taxon>
        <taxon>Stieleria</taxon>
    </lineage>
</organism>
<sequence precursor="true">MRTFLILLCSLACTLSGQPITHAEDPAFQILFDGKTLNGWKGNEGLWSVQDGAIVGETTAENPTNGNTFLVWQGGDVGDFEFRCLVRFQGNNSGVQYRSSVVDPNPYVLKGYQADLHPKQDYIGMMYGEKTGRGIIATRGQRITVGADGKTTVDAKLVADETIVGEQWNELRIIAVGNRLIHQVNGVTTVDITDNHPDAAATGLLGLQLHAGPPMKCEFRGLLLRSLDAEAGKQLIATTVAATKTQSDKAADQANVGDTIQGSGWITADPKPNWIWVKQSTDGQRIWFRHEFDIDGEIKAAAIYATCDNKINVTINGKPAGKSNRWEAPVQTAVSELLKPGRNVIAIAGENEGGVAALVAKLQIQLASGKTQTVITDANWLTIETKPADWDAPQADTTAWAKAIPNGKLGKQPWGVPAVGGAAAGDSDRLNPRNVYAPPGFVVERVHVVTGDQGSWVSLATDPQGRLYACDQAGAGLYRLTIADDGSAEVEKVSVGELSSISGIQGMVWANDGLWVHRNGGNLHHLTDTDGDGNLDHQVTYPGTTGGGEHGNHAVIVTEDGEALYLDGGNHAPLAQHERSRVPTWSEGLLLPRMWDARGHARGKLAPGGWVTRLDPETKKQTVYTIGFRNQYDIALNRFGDLFTYDADMEWDLGLPWYRPTRICFVNSGGDYGWRSGSGKWPTYYEDSLPPVVEIGPGSPTGVSSGAGAHFPTRYQDGLFALDWTFGTIYSIKLIPDGAGYRGEAEAFVYGSPLPVTDSVVGHDGCLYFAVGGRGSASALYRVRYLGDDSCDAPQDVDAVADGARAMRRDLEAFHGVSDPRALDKAWPLLSSNDRFLRHAARVAVESQPVDSWANRVPTESDPQSRVTATVALARMGTADHQAEAVKGLLSLDAKSLRRETLLGMLRAYALLFSELESPTLDQRKAVVAQLDPLLPSDDRDVNVELVRLLTYLRSPTVVAKTLALIQDRTPMPHPAWAEIASRNSGYGAAIQNVLDSNPPTAEIMYAFILRNLRTGWTIPQRRAYFEFLNEAAKASGGASYSGYLTRIRDEALGNCTDAERLALQYITGEDFNPKPDFPIADPVGPGQKWTTQAVLGAMRGKPDFERGRSLFFSAKCASCHRMTGLGGNIGPDLTSVRNKFDRDYVAQAIVEPSKDISDQYGSSSVLTVGGQVHTGLVVEQPNGDLLVYPVDENAKSITIAADDVELVKPSKVSQMPAELLDRLNAGEVRDLIEYVMAAGDPNDKRYQDK</sequence>
<evidence type="ECO:0000256" key="1">
    <source>
        <dbReference type="ARBA" id="ARBA00022617"/>
    </source>
</evidence>
<keyword evidence="3 4" id="KW-0408">Iron</keyword>
<dbReference type="InterPro" id="IPR011042">
    <property type="entry name" value="6-blade_b-propeller_TolB-like"/>
</dbReference>
<dbReference type="Pfam" id="PF00034">
    <property type="entry name" value="Cytochrom_C"/>
    <property type="match status" value="1"/>
</dbReference>
<dbReference type="Proteomes" id="UP000320176">
    <property type="component" value="Unassembled WGS sequence"/>
</dbReference>
<dbReference type="InterPro" id="IPR011041">
    <property type="entry name" value="Quinoprot_gluc/sorb_DH_b-prop"/>
</dbReference>
<protein>
    <submittedName>
        <fullName evidence="7">Cytochrome c</fullName>
    </submittedName>
</protein>
<accession>A0A5C6B8M8</accession>
<feature type="domain" description="Cytochrome c" evidence="6">
    <location>
        <begin position="1103"/>
        <end position="1240"/>
    </location>
</feature>